<dbReference type="Proteomes" id="UP001144323">
    <property type="component" value="Unassembled WGS sequence"/>
</dbReference>
<dbReference type="GO" id="GO:0032784">
    <property type="term" value="P:regulation of DNA-templated transcription elongation"/>
    <property type="evidence" value="ECO:0007669"/>
    <property type="project" value="InterPro"/>
</dbReference>
<protein>
    <submittedName>
        <fullName evidence="3">Transcription elongation factor GreB</fullName>
    </submittedName>
</protein>
<proteinExistence type="predicted"/>
<dbReference type="PANTHER" id="PTHR30437:SF6">
    <property type="entry name" value="TRANSCRIPTION ELONGATION FACTOR GREB"/>
    <property type="match status" value="1"/>
</dbReference>
<reference evidence="3" key="1">
    <citation type="journal article" date="2023" name="Int. J. Syst. Evol. Microbiol.">
        <title>Methylocystis iwaonis sp. nov., a type II methane-oxidizing bacterium from surface soil of a rice paddy field in Japan, and emended description of the genus Methylocystis (ex Whittenbury et al. 1970) Bowman et al. 1993.</title>
        <authorList>
            <person name="Kaise H."/>
            <person name="Sawadogo J.B."/>
            <person name="Alam M.S."/>
            <person name="Ueno C."/>
            <person name="Dianou D."/>
            <person name="Shinjo R."/>
            <person name="Asakawa S."/>
        </authorList>
    </citation>
    <scope>NUCLEOTIDE SEQUENCE</scope>
    <source>
        <strain evidence="3">LMG27198</strain>
    </source>
</reference>
<evidence type="ECO:0000256" key="1">
    <source>
        <dbReference type="SAM" id="MobiDB-lite"/>
    </source>
</evidence>
<dbReference type="GO" id="GO:0070063">
    <property type="term" value="F:RNA polymerase binding"/>
    <property type="evidence" value="ECO:0007669"/>
    <property type="project" value="InterPro"/>
</dbReference>
<keyword evidence="3" id="KW-0648">Protein biosynthesis</keyword>
<gene>
    <name evidence="3" type="primary">greB</name>
    <name evidence="3" type="ORF">LMG27198_02780</name>
</gene>
<dbReference type="InterPro" id="IPR023459">
    <property type="entry name" value="Tscrpt_elong_fac_GreA/B_fam"/>
</dbReference>
<keyword evidence="3" id="KW-0251">Elongation factor</keyword>
<feature type="domain" description="Transcription elongation factor GreA/GreB C-terminal" evidence="2">
    <location>
        <begin position="108"/>
        <end position="169"/>
    </location>
</feature>
<dbReference type="InterPro" id="IPR001437">
    <property type="entry name" value="Tscrpt_elong_fac_GreA/B_C"/>
</dbReference>
<evidence type="ECO:0000259" key="2">
    <source>
        <dbReference type="Pfam" id="PF01272"/>
    </source>
</evidence>
<comment type="caution">
    <text evidence="3">The sequence shown here is derived from an EMBL/GenBank/DDBJ whole genome shotgun (WGS) entry which is preliminary data.</text>
</comment>
<accession>A0A9W6GQR2</accession>
<evidence type="ECO:0000313" key="3">
    <source>
        <dbReference type="EMBL" id="GLI91286.1"/>
    </source>
</evidence>
<dbReference type="Gene3D" id="3.10.50.30">
    <property type="entry name" value="Transcription elongation factor, GreA/GreB, C-terminal domain"/>
    <property type="match status" value="1"/>
</dbReference>
<dbReference type="GO" id="GO:0003677">
    <property type="term" value="F:DNA binding"/>
    <property type="evidence" value="ECO:0007669"/>
    <property type="project" value="InterPro"/>
</dbReference>
<dbReference type="EMBL" id="BSEC01000001">
    <property type="protein sequence ID" value="GLI91286.1"/>
    <property type="molecule type" value="Genomic_DNA"/>
</dbReference>
<sequence>MFGPQEGRLFFLAQAALKVGRMSSAFTKEQEDDNPREDLPDRPVSPHRNLVTSEGLQQIDDALTRLHGEIEKATAADDHHALAMAQRDLRYWTARRASAEIVQPIKDHAHVRFGHRVVVKLEGGETRVFRLVGEDEADPAKGLIPYVAPLAQALMGKSVGDKVEVIHHSATIVEIG</sequence>
<name>A0A9W6GQR2_9HYPH</name>
<evidence type="ECO:0000313" key="4">
    <source>
        <dbReference type="Proteomes" id="UP001144323"/>
    </source>
</evidence>
<dbReference type="GO" id="GO:0006354">
    <property type="term" value="P:DNA-templated transcription elongation"/>
    <property type="evidence" value="ECO:0007669"/>
    <property type="project" value="TreeGrafter"/>
</dbReference>
<dbReference type="AlphaFoldDB" id="A0A9W6GQR2"/>
<organism evidence="3 4">
    <name type="scientific">Methylocystis echinoides</name>
    <dbReference type="NCBI Taxonomy" id="29468"/>
    <lineage>
        <taxon>Bacteria</taxon>
        <taxon>Pseudomonadati</taxon>
        <taxon>Pseudomonadota</taxon>
        <taxon>Alphaproteobacteria</taxon>
        <taxon>Hyphomicrobiales</taxon>
        <taxon>Methylocystaceae</taxon>
        <taxon>Methylocystis</taxon>
    </lineage>
</organism>
<dbReference type="Pfam" id="PF01272">
    <property type="entry name" value="GreA_GreB"/>
    <property type="match status" value="1"/>
</dbReference>
<keyword evidence="4" id="KW-1185">Reference proteome</keyword>
<dbReference type="PANTHER" id="PTHR30437">
    <property type="entry name" value="TRANSCRIPTION ELONGATION FACTOR GREA"/>
    <property type="match status" value="1"/>
</dbReference>
<dbReference type="GO" id="GO:0003746">
    <property type="term" value="F:translation elongation factor activity"/>
    <property type="evidence" value="ECO:0007669"/>
    <property type="project" value="UniProtKB-KW"/>
</dbReference>
<dbReference type="SUPFAM" id="SSF54534">
    <property type="entry name" value="FKBP-like"/>
    <property type="match status" value="1"/>
</dbReference>
<feature type="region of interest" description="Disordered" evidence="1">
    <location>
        <begin position="27"/>
        <end position="49"/>
    </location>
</feature>
<dbReference type="InterPro" id="IPR036953">
    <property type="entry name" value="GreA/GreB_C_sf"/>
</dbReference>